<dbReference type="SUPFAM" id="SSF51735">
    <property type="entry name" value="NAD(P)-binding Rossmann-fold domains"/>
    <property type="match status" value="1"/>
</dbReference>
<name>A0A382DA58_9ZZZZ</name>
<dbReference type="GO" id="GO:0016491">
    <property type="term" value="F:oxidoreductase activity"/>
    <property type="evidence" value="ECO:0007669"/>
    <property type="project" value="UniProtKB-KW"/>
</dbReference>
<dbReference type="InterPro" id="IPR000683">
    <property type="entry name" value="Gfo/Idh/MocA-like_OxRdtase_N"/>
</dbReference>
<dbReference type="InterPro" id="IPR050463">
    <property type="entry name" value="Gfo/Idh/MocA_oxidrdct_glycsds"/>
</dbReference>
<dbReference type="PANTHER" id="PTHR43818:SF11">
    <property type="entry name" value="BCDNA.GH03377"/>
    <property type="match status" value="1"/>
</dbReference>
<dbReference type="EMBL" id="UINC01038403">
    <property type="protein sequence ID" value="SVB35376.1"/>
    <property type="molecule type" value="Genomic_DNA"/>
</dbReference>
<evidence type="ECO:0000256" key="1">
    <source>
        <dbReference type="ARBA" id="ARBA00023002"/>
    </source>
</evidence>
<feature type="non-terminal residue" evidence="3">
    <location>
        <position position="184"/>
    </location>
</feature>
<dbReference type="Gene3D" id="3.40.50.720">
    <property type="entry name" value="NAD(P)-binding Rossmann-like Domain"/>
    <property type="match status" value="1"/>
</dbReference>
<dbReference type="PANTHER" id="PTHR43818">
    <property type="entry name" value="BCDNA.GH03377"/>
    <property type="match status" value="1"/>
</dbReference>
<protein>
    <recommendedName>
        <fullName evidence="2">Gfo/Idh/MocA-like oxidoreductase N-terminal domain-containing protein</fullName>
    </recommendedName>
</protein>
<organism evidence="3">
    <name type="scientific">marine metagenome</name>
    <dbReference type="NCBI Taxonomy" id="408172"/>
    <lineage>
        <taxon>unclassified sequences</taxon>
        <taxon>metagenomes</taxon>
        <taxon>ecological metagenomes</taxon>
    </lineage>
</organism>
<sequence length="184" mass="20099">VGIVGCGGIGHAHMEGYKKLDNVEVIACCDKIQAAVETYQKEFGIPQGFTDLDKMLSIAKPEIISVCVWHLLHDKITIQAANSPYVKGIICEKPMAIGTSKAKAMVDACEKNNVKLVVSHQRRFTPGWTKAKEVIESGAIGDPLRAELRVKDGLLNWGTHSIDGARYILGDPKAKWVVGAVERY</sequence>
<feature type="domain" description="Gfo/Idh/MocA-like oxidoreductase N-terminal" evidence="2">
    <location>
        <begin position="1"/>
        <end position="120"/>
    </location>
</feature>
<feature type="non-terminal residue" evidence="3">
    <location>
        <position position="1"/>
    </location>
</feature>
<evidence type="ECO:0000259" key="2">
    <source>
        <dbReference type="Pfam" id="PF01408"/>
    </source>
</evidence>
<dbReference type="GO" id="GO:0000166">
    <property type="term" value="F:nucleotide binding"/>
    <property type="evidence" value="ECO:0007669"/>
    <property type="project" value="InterPro"/>
</dbReference>
<reference evidence="3" key="1">
    <citation type="submission" date="2018-05" db="EMBL/GenBank/DDBJ databases">
        <authorList>
            <person name="Lanie J.A."/>
            <person name="Ng W.-L."/>
            <person name="Kazmierczak K.M."/>
            <person name="Andrzejewski T.M."/>
            <person name="Davidsen T.M."/>
            <person name="Wayne K.J."/>
            <person name="Tettelin H."/>
            <person name="Glass J.I."/>
            <person name="Rusch D."/>
            <person name="Podicherti R."/>
            <person name="Tsui H.-C.T."/>
            <person name="Winkler M.E."/>
        </authorList>
    </citation>
    <scope>NUCLEOTIDE SEQUENCE</scope>
</reference>
<evidence type="ECO:0000313" key="3">
    <source>
        <dbReference type="EMBL" id="SVB35376.1"/>
    </source>
</evidence>
<keyword evidence="1" id="KW-0560">Oxidoreductase</keyword>
<dbReference type="Pfam" id="PF01408">
    <property type="entry name" value="GFO_IDH_MocA"/>
    <property type="match status" value="1"/>
</dbReference>
<dbReference type="InterPro" id="IPR036291">
    <property type="entry name" value="NAD(P)-bd_dom_sf"/>
</dbReference>
<gene>
    <name evidence="3" type="ORF">METZ01_LOCUS188230</name>
</gene>
<dbReference type="Gene3D" id="3.30.360.10">
    <property type="entry name" value="Dihydrodipicolinate Reductase, domain 2"/>
    <property type="match status" value="1"/>
</dbReference>
<proteinExistence type="predicted"/>
<accession>A0A382DA58</accession>
<dbReference type="AlphaFoldDB" id="A0A382DA58"/>